<protein>
    <submittedName>
        <fullName evidence="1">Uncharacterized protein</fullName>
    </submittedName>
</protein>
<dbReference type="GO" id="GO:0071540">
    <property type="term" value="C:eukaryotic translation initiation factor 3 complex, eIF3e"/>
    <property type="evidence" value="ECO:0007669"/>
    <property type="project" value="TreeGrafter"/>
</dbReference>
<feature type="non-terminal residue" evidence="1">
    <location>
        <position position="1"/>
    </location>
</feature>
<keyword evidence="2" id="KW-1185">Reference proteome</keyword>
<organism evidence="1 2">
    <name type="scientific">Taxus chinensis</name>
    <name type="common">Chinese yew</name>
    <name type="synonym">Taxus wallichiana var. chinensis</name>
    <dbReference type="NCBI Taxonomy" id="29808"/>
    <lineage>
        <taxon>Eukaryota</taxon>
        <taxon>Viridiplantae</taxon>
        <taxon>Streptophyta</taxon>
        <taxon>Embryophyta</taxon>
        <taxon>Tracheophyta</taxon>
        <taxon>Spermatophyta</taxon>
        <taxon>Pinopsida</taxon>
        <taxon>Pinidae</taxon>
        <taxon>Conifers II</taxon>
        <taxon>Cupressales</taxon>
        <taxon>Taxaceae</taxon>
        <taxon>Taxus</taxon>
    </lineage>
</organism>
<name>A0AA38FHI3_TAXCH</name>
<dbReference type="GO" id="GO:0001732">
    <property type="term" value="P:formation of cytoplasmic translation initiation complex"/>
    <property type="evidence" value="ECO:0007669"/>
    <property type="project" value="TreeGrafter"/>
</dbReference>
<dbReference type="PANTHER" id="PTHR14005">
    <property type="entry name" value="EUKARYOTIC TRANSLATION INITIATION FACTOR 3, THETA SUBUNIT"/>
    <property type="match status" value="1"/>
</dbReference>
<dbReference type="GO" id="GO:0071541">
    <property type="term" value="C:eukaryotic translation initiation factor 3 complex, eIF3m"/>
    <property type="evidence" value="ECO:0007669"/>
    <property type="project" value="TreeGrafter"/>
</dbReference>
<evidence type="ECO:0000313" key="1">
    <source>
        <dbReference type="EMBL" id="KAH9302320.1"/>
    </source>
</evidence>
<accession>A0AA38FHI3</accession>
<gene>
    <name evidence="1" type="ORF">KI387_013903</name>
</gene>
<dbReference type="Gene3D" id="1.25.40.860">
    <property type="match status" value="1"/>
</dbReference>
<comment type="caution">
    <text evidence="1">The sequence shown here is derived from an EMBL/GenBank/DDBJ whole genome shotgun (WGS) entry which is preliminary data.</text>
</comment>
<dbReference type="GO" id="GO:0002188">
    <property type="term" value="P:translation reinitiation"/>
    <property type="evidence" value="ECO:0007669"/>
    <property type="project" value="TreeGrafter"/>
</dbReference>
<sequence length="96" mass="10832">VSKGVMNYVPQEVKDLYYLLENDFHPLDLAEKAQPLLGKLSNLSDKLSSASLVPEVQLEQYIPSLERPTTSRVLQQDLESNKIPNHLTILAKCLNK</sequence>
<feature type="non-terminal residue" evidence="1">
    <location>
        <position position="96"/>
    </location>
</feature>
<dbReference type="PANTHER" id="PTHR14005:SF0">
    <property type="entry name" value="EUKARYOTIC TRANSLATION INITIATION FACTOR 3 SUBUNIT A"/>
    <property type="match status" value="1"/>
</dbReference>
<dbReference type="GO" id="GO:0043614">
    <property type="term" value="C:multi-eIF complex"/>
    <property type="evidence" value="ECO:0007669"/>
    <property type="project" value="TreeGrafter"/>
</dbReference>
<dbReference type="GO" id="GO:0003743">
    <property type="term" value="F:translation initiation factor activity"/>
    <property type="evidence" value="ECO:0007669"/>
    <property type="project" value="TreeGrafter"/>
</dbReference>
<dbReference type="Proteomes" id="UP000824469">
    <property type="component" value="Unassembled WGS sequence"/>
</dbReference>
<dbReference type="AlphaFoldDB" id="A0AA38FHI3"/>
<reference evidence="1 2" key="1">
    <citation type="journal article" date="2021" name="Nat. Plants">
        <title>The Taxus genome provides insights into paclitaxel biosynthesis.</title>
        <authorList>
            <person name="Xiong X."/>
            <person name="Gou J."/>
            <person name="Liao Q."/>
            <person name="Li Y."/>
            <person name="Zhou Q."/>
            <person name="Bi G."/>
            <person name="Li C."/>
            <person name="Du R."/>
            <person name="Wang X."/>
            <person name="Sun T."/>
            <person name="Guo L."/>
            <person name="Liang H."/>
            <person name="Lu P."/>
            <person name="Wu Y."/>
            <person name="Zhang Z."/>
            <person name="Ro D.K."/>
            <person name="Shang Y."/>
            <person name="Huang S."/>
            <person name="Yan J."/>
        </authorList>
    </citation>
    <scope>NUCLEOTIDE SEQUENCE [LARGE SCALE GENOMIC DNA]</scope>
    <source>
        <strain evidence="1">Ta-2019</strain>
    </source>
</reference>
<dbReference type="GO" id="GO:0003729">
    <property type="term" value="F:mRNA binding"/>
    <property type="evidence" value="ECO:0007669"/>
    <property type="project" value="TreeGrafter"/>
</dbReference>
<dbReference type="InterPro" id="IPR027512">
    <property type="entry name" value="EIF3A"/>
</dbReference>
<evidence type="ECO:0000313" key="2">
    <source>
        <dbReference type="Proteomes" id="UP000824469"/>
    </source>
</evidence>
<proteinExistence type="predicted"/>
<dbReference type="EMBL" id="JAHRHJ020000009">
    <property type="protein sequence ID" value="KAH9302320.1"/>
    <property type="molecule type" value="Genomic_DNA"/>
</dbReference>